<comment type="caution">
    <text evidence="4">The sequence shown here is derived from an EMBL/GenBank/DDBJ whole genome shotgun (WGS) entry which is preliminary data.</text>
</comment>
<feature type="domain" description="Non-reducing end beta-L-arabinofuranosidase-like GH127 catalytic" evidence="1">
    <location>
        <begin position="13"/>
        <end position="406"/>
    </location>
</feature>
<dbReference type="InterPro" id="IPR012878">
    <property type="entry name" value="Beta-AFase-like_GH127_cat"/>
</dbReference>
<protein>
    <submittedName>
        <fullName evidence="4">Beta-L-arabinofuranosidase</fullName>
    </submittedName>
</protein>
<evidence type="ECO:0000259" key="1">
    <source>
        <dbReference type="Pfam" id="PF07944"/>
    </source>
</evidence>
<proteinExistence type="predicted"/>
<dbReference type="PANTHER" id="PTHR31151">
    <property type="entry name" value="PROLINE-TRNA LIGASE (DUF1680)"/>
    <property type="match status" value="1"/>
</dbReference>
<dbReference type="GO" id="GO:0005975">
    <property type="term" value="P:carbohydrate metabolic process"/>
    <property type="evidence" value="ECO:0007669"/>
    <property type="project" value="InterPro"/>
</dbReference>
<dbReference type="InterPro" id="IPR046544">
    <property type="entry name" value="GH146_SB_dom"/>
</dbReference>
<dbReference type="OrthoDB" id="9757939at2"/>
<dbReference type="Pfam" id="PF20620">
    <property type="entry name" value="DUF6805"/>
    <property type="match status" value="1"/>
</dbReference>
<sequence>MSVVFRRFDCRDVSLDERGPYARAQRTGARYVLELDPDRLLYPFRQECGLDQPTDAEGNPVRAYPNWESMGMGGHICGHYLSALAQFWSATGRSEFRDRADYVVRELERCQQARADGYVGGIPGSDRLFSRLRGNDVQAQSFDLDGSWVPLYNLHKLFAGLLDCWQAFAPDAPVIAQTARRVVTRLADWWCALSDNMTDESFAMMLRCEFGGMNESFAELYRLTGDERYLAQAQRFCQSELFDRLAAGEDCLTGLHANTQIPKVLGYERLAQATGDSRYDRAVNTFWDSVVSHRSVSIGAHSVAEHFHPTDDFSSMITSRQGVETCNSYNMSKLAERLFLRTGAMRYLDFYERVLENHILSSVGTSERGFVYFTPMRPRHYRVYSSAQESFWCCVGSGLENHARYGRLIYAKAAPAQGVSETAAPALAVNLFIPSSVRWCEAGVDIRQSYAPGAGRLNEGTLTLTATRGDGSNNADSTREIRLYVRHPWWAEDVEYTFDGGDGRMISDNAVPGYDCLQVRWSGTMTVHIRHTVKVTMEPLPDGSAWVSILRGPVVMAQRNGDIDLQGLRGDDSRAGHIASGPLMPMSDLPIVQGYEVNGDTGRFDGTVDVTVTVPDMHDAGPDCMHGDARENDERELTHRVTLVPFADIEASRYTIYLPWAQHDDTRQIRAHLRDIDAQEASSDMRVCDEVRCGEQQSEVDHGYCAAGDEQGYADDTHYRVAHRHGWFSYQIKDWERSGDRLIVALLADDEQHPYQLLVGDTRLTKRAVRRREGALLLDEYPVPRGSLGVGDDMASCVKISADGTSDSPRVAAVRLMRS</sequence>
<dbReference type="RefSeq" id="WP_125980215.1">
    <property type="nucleotide sequence ID" value="NZ_QXGL01000002.1"/>
</dbReference>
<dbReference type="PANTHER" id="PTHR31151:SF0">
    <property type="entry name" value="PROLINE-TRNA LIGASE (DUF1680)"/>
    <property type="match status" value="1"/>
</dbReference>
<reference evidence="4 5" key="1">
    <citation type="submission" date="2018-09" db="EMBL/GenBank/DDBJ databases">
        <title>Characterization of the phylogenetic diversity of five novel species belonging to the genus Bifidobacterium.</title>
        <authorList>
            <person name="Lugli G.A."/>
            <person name="Duranti S."/>
            <person name="Milani C."/>
        </authorList>
    </citation>
    <scope>NUCLEOTIDE SEQUENCE [LARGE SCALE GENOMIC DNA]</scope>
    <source>
        <strain evidence="4 5">2034B</strain>
    </source>
</reference>
<dbReference type="SUPFAM" id="SSF48208">
    <property type="entry name" value="Six-hairpin glycosidases"/>
    <property type="match status" value="1"/>
</dbReference>
<dbReference type="InterPro" id="IPR008928">
    <property type="entry name" value="6-hairpin_glycosidase_sf"/>
</dbReference>
<dbReference type="Pfam" id="PF20736">
    <property type="entry name" value="Glyco_hydro127M"/>
    <property type="match status" value="1"/>
</dbReference>
<dbReference type="Pfam" id="PF07944">
    <property type="entry name" value="Beta-AFase-like_GH127_cat"/>
    <property type="match status" value="1"/>
</dbReference>
<keyword evidence="5" id="KW-1185">Reference proteome</keyword>
<dbReference type="AlphaFoldDB" id="A0A430FLA0"/>
<gene>
    <name evidence="4" type="ORF">D2E25_0883</name>
</gene>
<feature type="domain" description="Non-reducing end beta-L-arabinofuranosidase-like GH127 middle" evidence="3">
    <location>
        <begin position="427"/>
        <end position="529"/>
    </location>
</feature>
<dbReference type="EMBL" id="QXGL01000002">
    <property type="protein sequence ID" value="RSX53560.1"/>
    <property type="molecule type" value="Genomic_DNA"/>
</dbReference>
<evidence type="ECO:0000313" key="5">
    <source>
        <dbReference type="Proteomes" id="UP000287533"/>
    </source>
</evidence>
<dbReference type="InterPro" id="IPR049046">
    <property type="entry name" value="Beta-AFase-like_GH127_middle"/>
</dbReference>
<accession>A0A430FLA0</accession>
<evidence type="ECO:0000259" key="2">
    <source>
        <dbReference type="Pfam" id="PF20620"/>
    </source>
</evidence>
<feature type="domain" description="Glycoside hydrolase GH146 substrate-binding" evidence="2">
    <location>
        <begin position="686"/>
        <end position="817"/>
    </location>
</feature>
<name>A0A430FLA0_9BIFI</name>
<evidence type="ECO:0000259" key="3">
    <source>
        <dbReference type="Pfam" id="PF20736"/>
    </source>
</evidence>
<evidence type="ECO:0000313" key="4">
    <source>
        <dbReference type="EMBL" id="RSX53560.1"/>
    </source>
</evidence>
<organism evidence="4 5">
    <name type="scientific">Bifidobacterium goeldii</name>
    <dbReference type="NCBI Taxonomy" id="2306975"/>
    <lineage>
        <taxon>Bacteria</taxon>
        <taxon>Bacillati</taxon>
        <taxon>Actinomycetota</taxon>
        <taxon>Actinomycetes</taxon>
        <taxon>Bifidobacteriales</taxon>
        <taxon>Bifidobacteriaceae</taxon>
        <taxon>Bifidobacterium</taxon>
    </lineage>
</organism>
<dbReference type="Proteomes" id="UP000287533">
    <property type="component" value="Unassembled WGS sequence"/>
</dbReference>